<keyword evidence="3" id="KW-0560">Oxidoreductase</keyword>
<keyword evidence="1" id="KW-0285">Flavoprotein</keyword>
<evidence type="ECO:0000313" key="7">
    <source>
        <dbReference type="Proteomes" id="UP001602119"/>
    </source>
</evidence>
<dbReference type="EMBL" id="JBIAXI010000004">
    <property type="protein sequence ID" value="MFF4772904.1"/>
    <property type="molecule type" value="Genomic_DNA"/>
</dbReference>
<comment type="caution">
    <text evidence="6">The sequence shown here is derived from an EMBL/GenBank/DDBJ whole genome shotgun (WGS) entry which is preliminary data.</text>
</comment>
<name>A0ABW6V0S5_MICFU</name>
<dbReference type="PANTHER" id="PTHR47178">
    <property type="entry name" value="MONOOXYGENASE, FAD-BINDING"/>
    <property type="match status" value="1"/>
</dbReference>
<dbReference type="Gene3D" id="3.50.50.60">
    <property type="entry name" value="FAD/NAD(P)-binding domain"/>
    <property type="match status" value="1"/>
</dbReference>
<dbReference type="Proteomes" id="UP001602119">
    <property type="component" value="Unassembled WGS sequence"/>
</dbReference>
<proteinExistence type="predicted"/>
<keyword evidence="4" id="KW-0503">Monooxygenase</keyword>
<dbReference type="PRINTS" id="PR00420">
    <property type="entry name" value="RNGMNOXGNASE"/>
</dbReference>
<evidence type="ECO:0000256" key="1">
    <source>
        <dbReference type="ARBA" id="ARBA00022630"/>
    </source>
</evidence>
<evidence type="ECO:0000256" key="3">
    <source>
        <dbReference type="ARBA" id="ARBA00023002"/>
    </source>
</evidence>
<reference evidence="6 7" key="1">
    <citation type="submission" date="2024-10" db="EMBL/GenBank/DDBJ databases">
        <title>The Natural Products Discovery Center: Release of the First 8490 Sequenced Strains for Exploring Actinobacteria Biosynthetic Diversity.</title>
        <authorList>
            <person name="Kalkreuter E."/>
            <person name="Kautsar S.A."/>
            <person name="Yang D."/>
            <person name="Bader C.D."/>
            <person name="Teijaro C.N."/>
            <person name="Fluegel L."/>
            <person name="Davis C.M."/>
            <person name="Simpson J.R."/>
            <person name="Lauterbach L."/>
            <person name="Steele A.D."/>
            <person name="Gui C."/>
            <person name="Meng S."/>
            <person name="Li G."/>
            <person name="Viehrig K."/>
            <person name="Ye F."/>
            <person name="Su P."/>
            <person name="Kiefer A.F."/>
            <person name="Nichols A."/>
            <person name="Cepeda A.J."/>
            <person name="Yan W."/>
            <person name="Fan B."/>
            <person name="Jiang Y."/>
            <person name="Adhikari A."/>
            <person name="Zheng C.-J."/>
            <person name="Schuster L."/>
            <person name="Cowan T.M."/>
            <person name="Smanski M.J."/>
            <person name="Chevrette M.G."/>
            <person name="De Carvalho L.P.S."/>
            <person name="Shen B."/>
        </authorList>
    </citation>
    <scope>NUCLEOTIDE SEQUENCE [LARGE SCALE GENOMIC DNA]</scope>
    <source>
        <strain evidence="6 7">NPDC001281</strain>
    </source>
</reference>
<dbReference type="InterPro" id="IPR036188">
    <property type="entry name" value="FAD/NAD-bd_sf"/>
</dbReference>
<accession>A0ABW6V0S5</accession>
<feature type="domain" description="FAD-binding" evidence="5">
    <location>
        <begin position="287"/>
        <end position="374"/>
    </location>
</feature>
<evidence type="ECO:0000256" key="2">
    <source>
        <dbReference type="ARBA" id="ARBA00022827"/>
    </source>
</evidence>
<dbReference type="PANTHER" id="PTHR47178:SF5">
    <property type="entry name" value="FAD-BINDING DOMAIN-CONTAINING PROTEIN"/>
    <property type="match status" value="1"/>
</dbReference>
<keyword evidence="7" id="KW-1185">Reference proteome</keyword>
<dbReference type="SUPFAM" id="SSF51905">
    <property type="entry name" value="FAD/NAD(P)-binding domain"/>
    <property type="match status" value="1"/>
</dbReference>
<organism evidence="6 7">
    <name type="scientific">Microtetraspora fusca</name>
    <dbReference type="NCBI Taxonomy" id="1997"/>
    <lineage>
        <taxon>Bacteria</taxon>
        <taxon>Bacillati</taxon>
        <taxon>Actinomycetota</taxon>
        <taxon>Actinomycetes</taxon>
        <taxon>Streptosporangiales</taxon>
        <taxon>Streptosporangiaceae</taxon>
        <taxon>Microtetraspora</taxon>
    </lineage>
</organism>
<sequence length="387" mass="41024">MRVVIVGGGLGGLCLAQGLAKSGVSVAVYERDPSPHARDQGWRITLKEDGSRALRECLPAPLFDLCVATAIRPATQMAFLDHRLTPAFTKPIPAPPADTVFGVNRLTLREILLTGLDVRFGATFARYSHTPDGRVRARFADGTTAHADLLVGADGTGSAVRRLLVPGSDFDEIGGFVYGRTPITPGLLRETPEILIDSFNRLTAPGGAAMSLATCRPLRAPSEAAAAYAPDARLTDVPGYFAWTVAGDEGRPPGGDGFHRSDGPTLHRLALDAIHGFHPAARRIVQKADAAATFPVRLRSARPVRHWETTNVTLLGDAIHTMSPGRGEGANVALRDAALLCRAVTAAAAGAPLTEVIRRYEADMLAYGFAAVRASLAQPFAPRAARH</sequence>
<protein>
    <submittedName>
        <fullName evidence="6">FAD-dependent oxidoreductase</fullName>
    </submittedName>
</protein>
<dbReference type="InterPro" id="IPR002938">
    <property type="entry name" value="FAD-bd"/>
</dbReference>
<dbReference type="Pfam" id="PF01494">
    <property type="entry name" value="FAD_binding_3"/>
    <property type="match status" value="1"/>
</dbReference>
<evidence type="ECO:0000256" key="4">
    <source>
        <dbReference type="ARBA" id="ARBA00023033"/>
    </source>
</evidence>
<evidence type="ECO:0000313" key="6">
    <source>
        <dbReference type="EMBL" id="MFF4772904.1"/>
    </source>
</evidence>
<gene>
    <name evidence="6" type="ORF">ACFY05_08605</name>
</gene>
<evidence type="ECO:0000259" key="5">
    <source>
        <dbReference type="Pfam" id="PF01494"/>
    </source>
</evidence>
<dbReference type="Pfam" id="PF13450">
    <property type="entry name" value="NAD_binding_8"/>
    <property type="match status" value="1"/>
</dbReference>
<keyword evidence="2" id="KW-0274">FAD</keyword>
<dbReference type="RefSeq" id="WP_066940788.1">
    <property type="nucleotide sequence ID" value="NZ_BBYK01000045.1"/>
</dbReference>